<dbReference type="HOGENOM" id="CLU_026704_1_1_11"/>
<dbReference type="Pfam" id="PF11887">
    <property type="entry name" value="Mce4_CUP1"/>
    <property type="match status" value="1"/>
</dbReference>
<dbReference type="Proteomes" id="UP000004816">
    <property type="component" value="Unassembled WGS sequence"/>
</dbReference>
<dbReference type="NCBIfam" id="TIGR00996">
    <property type="entry name" value="Mtu_fam_mce"/>
    <property type="match status" value="1"/>
</dbReference>
<protein>
    <submittedName>
        <fullName evidence="3">Virulence factor Mce family protein</fullName>
    </submittedName>
</protein>
<accession>E5XTQ9</accession>
<reference evidence="3 4" key="1">
    <citation type="journal article" date="2011" name="Stand. Genomic Sci.">
        <title>High quality draft genome sequence of Segniliparus rugosus CDC 945(T)= (ATCC BAA-974(T)).</title>
        <authorList>
            <person name="Earl A.M."/>
            <person name="Desjardins C.A."/>
            <person name="Fitzgerald M.G."/>
            <person name="Arachchi H.M."/>
            <person name="Zeng Q."/>
            <person name="Mehta T."/>
            <person name="Griggs A."/>
            <person name="Birren B.W."/>
            <person name="Toney N.C."/>
            <person name="Carr J."/>
            <person name="Posey J."/>
            <person name="Butler W.R."/>
        </authorList>
    </citation>
    <scope>NUCLEOTIDE SEQUENCE [LARGE SCALE GENOMIC DNA]</scope>
    <source>
        <strain evidence="4">ATCC BAA-974 / DSM 45345 / CCUG 50838 / CIP 108380 / JCM 13579 / CDC 945</strain>
    </source>
</reference>
<evidence type="ECO:0000313" key="4">
    <source>
        <dbReference type="Proteomes" id="UP000004816"/>
    </source>
</evidence>
<dbReference type="PANTHER" id="PTHR33371:SF17">
    <property type="entry name" value="MCE-FAMILY PROTEIN MCE1B"/>
    <property type="match status" value="1"/>
</dbReference>
<dbReference type="PANTHER" id="PTHR33371">
    <property type="entry name" value="INTERMEMBRANE PHOSPHOLIPID TRANSPORT SYSTEM BINDING PROTEIN MLAD-RELATED"/>
    <property type="match status" value="1"/>
</dbReference>
<feature type="domain" description="Mammalian cell entry C-terminal" evidence="2">
    <location>
        <begin position="110"/>
        <end position="227"/>
    </location>
</feature>
<dbReference type="GO" id="GO:0051701">
    <property type="term" value="P:biological process involved in interaction with host"/>
    <property type="evidence" value="ECO:0007669"/>
    <property type="project" value="TreeGrafter"/>
</dbReference>
<keyword evidence="4" id="KW-1185">Reference proteome</keyword>
<dbReference type="InterPro" id="IPR052336">
    <property type="entry name" value="MlaD_Phospholipid_Transporter"/>
</dbReference>
<evidence type="ECO:0000313" key="3">
    <source>
        <dbReference type="EMBL" id="EFV12262.1"/>
    </source>
</evidence>
<dbReference type="RefSeq" id="WP_007471521.1">
    <property type="nucleotide sequence ID" value="NZ_KI391953.1"/>
</dbReference>
<dbReference type="AlphaFoldDB" id="E5XTQ9"/>
<evidence type="ECO:0000259" key="2">
    <source>
        <dbReference type="Pfam" id="PF11887"/>
    </source>
</evidence>
<proteinExistence type="predicted"/>
<comment type="caution">
    <text evidence="3">The sequence shown here is derived from an EMBL/GenBank/DDBJ whole genome shotgun (WGS) entry which is preliminary data.</text>
</comment>
<dbReference type="STRING" id="679197.HMPREF9336_02881"/>
<dbReference type="Pfam" id="PF02470">
    <property type="entry name" value="MlaD"/>
    <property type="match status" value="1"/>
</dbReference>
<dbReference type="InterPro" id="IPR003399">
    <property type="entry name" value="Mce/MlaD"/>
</dbReference>
<dbReference type="EMBL" id="ACZI02000001">
    <property type="protein sequence ID" value="EFV12262.1"/>
    <property type="molecule type" value="Genomic_DNA"/>
</dbReference>
<organism evidence="3 4">
    <name type="scientific">Segniliparus rugosus (strain ATCC BAA-974 / DSM 45345 / CCUG 50838 / CIP 108380 / JCM 13579 / CDC 945)</name>
    <dbReference type="NCBI Taxonomy" id="679197"/>
    <lineage>
        <taxon>Bacteria</taxon>
        <taxon>Bacillati</taxon>
        <taxon>Actinomycetota</taxon>
        <taxon>Actinomycetes</taxon>
        <taxon>Mycobacteriales</taxon>
        <taxon>Segniliparaceae</taxon>
        <taxon>Segniliparus</taxon>
    </lineage>
</organism>
<evidence type="ECO:0000259" key="1">
    <source>
        <dbReference type="Pfam" id="PF02470"/>
    </source>
</evidence>
<sequence>MAVVVVFTAIAGVFAAIVMNALRSPVTGATVRYTATFTDVAGLFVGNDVRIAGVQVGKVETVQLNGHQADVGFSLLKTQQVYKDTIVAVRYQNLLGQRYLELVQPHTPGAPMAPGSTVPVERTIPSFDISKLFNGFRPLFQTLDPAQFNQFGEDVLRLIQGNGEDSALGPVLHDLDVISKVAVDRESVFVRFIQNLGAVSDELSGKSKQTVDVIRTLNEMLDVWTSDAGMVSNVIDDVNYILTEIHPLLTYVEGGLDSMTIPYYDFAMRVLPHTPAIVGSLLTVPSLMQGLRDETLDGPAKAPNFTCSNGVADLPGVGEVFFGDQNLVLCQ</sequence>
<dbReference type="eggNOG" id="COG1463">
    <property type="taxonomic scope" value="Bacteria"/>
</dbReference>
<feature type="domain" description="Mce/MlaD" evidence="1">
    <location>
        <begin position="30"/>
        <end position="104"/>
    </location>
</feature>
<dbReference type="InterPro" id="IPR005693">
    <property type="entry name" value="Mce"/>
</dbReference>
<dbReference type="GO" id="GO:0005576">
    <property type="term" value="C:extracellular region"/>
    <property type="evidence" value="ECO:0007669"/>
    <property type="project" value="TreeGrafter"/>
</dbReference>
<dbReference type="InterPro" id="IPR024516">
    <property type="entry name" value="Mce_C"/>
</dbReference>
<name>E5XTQ9_SEGRC</name>
<gene>
    <name evidence="3" type="ORF">HMPREF9336_02881</name>
</gene>